<dbReference type="Proteomes" id="UP000233837">
    <property type="component" value="Unassembled WGS sequence"/>
</dbReference>
<name>A0A2I0XIX8_9ASPA</name>
<dbReference type="EMBL" id="KZ501848">
    <property type="protein sequence ID" value="PKU87858.1"/>
    <property type="molecule type" value="Genomic_DNA"/>
</dbReference>
<evidence type="ECO:0000313" key="1">
    <source>
        <dbReference type="EMBL" id="PKU87858.1"/>
    </source>
</evidence>
<protein>
    <submittedName>
        <fullName evidence="1">Uncharacterized protein</fullName>
    </submittedName>
</protein>
<keyword evidence="2" id="KW-1185">Reference proteome</keyword>
<proteinExistence type="predicted"/>
<reference evidence="1 2" key="2">
    <citation type="journal article" date="2017" name="Nature">
        <title>The Apostasia genome and the evolution of orchids.</title>
        <authorList>
            <person name="Zhang G.Q."/>
            <person name="Liu K.W."/>
            <person name="Li Z."/>
            <person name="Lohaus R."/>
            <person name="Hsiao Y.Y."/>
            <person name="Niu S.C."/>
            <person name="Wang J.Y."/>
            <person name="Lin Y.C."/>
            <person name="Xu Q."/>
            <person name="Chen L.J."/>
            <person name="Yoshida K."/>
            <person name="Fujiwara S."/>
            <person name="Wang Z.W."/>
            <person name="Zhang Y.Q."/>
            <person name="Mitsuda N."/>
            <person name="Wang M."/>
            <person name="Liu G.H."/>
            <person name="Pecoraro L."/>
            <person name="Huang H.X."/>
            <person name="Xiao X.J."/>
            <person name="Lin M."/>
            <person name="Wu X.Y."/>
            <person name="Wu W.L."/>
            <person name="Chen Y.Y."/>
            <person name="Chang S.B."/>
            <person name="Sakamoto S."/>
            <person name="Ohme-Takagi M."/>
            <person name="Yagi M."/>
            <person name="Zeng S.J."/>
            <person name="Shen C.Y."/>
            <person name="Yeh C.M."/>
            <person name="Luo Y.B."/>
            <person name="Tsai W.C."/>
            <person name="Van de Peer Y."/>
            <person name="Liu Z.J."/>
        </authorList>
    </citation>
    <scope>NUCLEOTIDE SEQUENCE [LARGE SCALE GENOMIC DNA]</scope>
    <source>
        <tissue evidence="1">The whole plant</tissue>
    </source>
</reference>
<evidence type="ECO:0000313" key="2">
    <source>
        <dbReference type="Proteomes" id="UP000233837"/>
    </source>
</evidence>
<dbReference type="AlphaFoldDB" id="A0A2I0XIX8"/>
<reference evidence="1 2" key="1">
    <citation type="journal article" date="2016" name="Sci. Rep.">
        <title>The Dendrobium catenatum Lindl. genome sequence provides insights into polysaccharide synthase, floral development and adaptive evolution.</title>
        <authorList>
            <person name="Zhang G.Q."/>
            <person name="Xu Q."/>
            <person name="Bian C."/>
            <person name="Tsai W.C."/>
            <person name="Yeh C.M."/>
            <person name="Liu K.W."/>
            <person name="Yoshida K."/>
            <person name="Zhang L.S."/>
            <person name="Chang S.B."/>
            <person name="Chen F."/>
            <person name="Shi Y."/>
            <person name="Su Y.Y."/>
            <person name="Zhang Y.Q."/>
            <person name="Chen L.J."/>
            <person name="Yin Y."/>
            <person name="Lin M."/>
            <person name="Huang H."/>
            <person name="Deng H."/>
            <person name="Wang Z.W."/>
            <person name="Zhu S.L."/>
            <person name="Zhao X."/>
            <person name="Deng C."/>
            <person name="Niu S.C."/>
            <person name="Huang J."/>
            <person name="Wang M."/>
            <person name="Liu G.H."/>
            <person name="Yang H.J."/>
            <person name="Xiao X.J."/>
            <person name="Hsiao Y.Y."/>
            <person name="Wu W.L."/>
            <person name="Chen Y.Y."/>
            <person name="Mitsuda N."/>
            <person name="Ohme-Takagi M."/>
            <person name="Luo Y.B."/>
            <person name="Van de Peer Y."/>
            <person name="Liu Z.J."/>
        </authorList>
    </citation>
    <scope>NUCLEOTIDE SEQUENCE [LARGE SCALE GENOMIC DNA]</scope>
    <source>
        <tissue evidence="1">The whole plant</tissue>
    </source>
</reference>
<gene>
    <name evidence="1" type="ORF">MA16_Dca027561</name>
</gene>
<organism evidence="1 2">
    <name type="scientific">Dendrobium catenatum</name>
    <dbReference type="NCBI Taxonomy" id="906689"/>
    <lineage>
        <taxon>Eukaryota</taxon>
        <taxon>Viridiplantae</taxon>
        <taxon>Streptophyta</taxon>
        <taxon>Embryophyta</taxon>
        <taxon>Tracheophyta</taxon>
        <taxon>Spermatophyta</taxon>
        <taxon>Magnoliopsida</taxon>
        <taxon>Liliopsida</taxon>
        <taxon>Asparagales</taxon>
        <taxon>Orchidaceae</taxon>
        <taxon>Epidendroideae</taxon>
        <taxon>Malaxideae</taxon>
        <taxon>Dendrobiinae</taxon>
        <taxon>Dendrobium</taxon>
    </lineage>
</organism>
<accession>A0A2I0XIX8</accession>
<sequence>MVRLNYGIWRWSGGITVIGGVLEKQRCHVVVLQNNGGVPAELQRQVVVRWNNSIRQWSSGTTVSGVVRVELRRQVVVRWKYGGRWWSDGTTTSVGGLVEQRHQAVVRRNNSVRWWTG</sequence>